<accession>A0A926HUT7</accession>
<dbReference type="Pfam" id="PF02272">
    <property type="entry name" value="DHHA1"/>
    <property type="match status" value="1"/>
</dbReference>
<dbReference type="Proteomes" id="UP000620366">
    <property type="component" value="Unassembled WGS sequence"/>
</dbReference>
<dbReference type="InterPro" id="IPR001667">
    <property type="entry name" value="DDH_dom"/>
</dbReference>
<evidence type="ECO:0000259" key="2">
    <source>
        <dbReference type="Pfam" id="PF02272"/>
    </source>
</evidence>
<feature type="domain" description="DDH" evidence="1">
    <location>
        <begin position="24"/>
        <end position="161"/>
    </location>
</feature>
<dbReference type="AlphaFoldDB" id="A0A926HUT7"/>
<dbReference type="Gene3D" id="3.90.1640.10">
    <property type="entry name" value="inorganic pyrophosphatase (n-terminal core)"/>
    <property type="match status" value="1"/>
</dbReference>
<dbReference type="PANTHER" id="PTHR47618:SF1">
    <property type="entry name" value="BIFUNCTIONAL OLIGORIBONUCLEASE AND PAP PHOSPHATASE NRNA"/>
    <property type="match status" value="1"/>
</dbReference>
<evidence type="ECO:0000313" key="4">
    <source>
        <dbReference type="Proteomes" id="UP000620366"/>
    </source>
</evidence>
<name>A0A926HUT7_9FIRM</name>
<dbReference type="RefSeq" id="WP_249300481.1">
    <property type="nucleotide sequence ID" value="NZ_JACRSP010000003.1"/>
</dbReference>
<proteinExistence type="predicted"/>
<dbReference type="InterPro" id="IPR003156">
    <property type="entry name" value="DHHA1_dom"/>
</dbReference>
<dbReference type="SUPFAM" id="SSF64182">
    <property type="entry name" value="DHH phosphoesterases"/>
    <property type="match status" value="1"/>
</dbReference>
<sequence length="328" mass="35110">MERTAAFWRNRQLAAELLKAADDILLITHRRPDGDTLGSAVALADALRQRGKLVQVVCSDEVTPKYRFLTGGESALRQSIAPRFVVAVDVADESMFGGELARFAGQVDLVIDHHGSNAGYGRRCNLIEPGYAATGELVYELIGELGATLTTEMARALYTAISTDTGCFRFANTTANTHAVAAALMETGFDPGELNYELFMVKSRTRIQVEAAAYKTLRFYHGGRVAGTHITAQQMAALGANEDDVDNLVAIPRAVEGVVIGFSLRECGPDEYKVSVRTNAPVDAARLCMRFGGGGHLRAAGCTLHAPLDEALRLFVEAAGGELAACGE</sequence>
<dbReference type="InterPro" id="IPR038763">
    <property type="entry name" value="DHH_sf"/>
</dbReference>
<dbReference type="Gene3D" id="3.10.310.30">
    <property type="match status" value="1"/>
</dbReference>
<comment type="caution">
    <text evidence="3">The sequence shown here is derived from an EMBL/GenBank/DDBJ whole genome shotgun (WGS) entry which is preliminary data.</text>
</comment>
<organism evidence="3 4">
    <name type="scientific">Feifania hominis</name>
    <dbReference type="NCBI Taxonomy" id="2763660"/>
    <lineage>
        <taxon>Bacteria</taxon>
        <taxon>Bacillati</taxon>
        <taxon>Bacillota</taxon>
        <taxon>Clostridia</taxon>
        <taxon>Eubacteriales</taxon>
        <taxon>Feifaniaceae</taxon>
        <taxon>Feifania</taxon>
    </lineage>
</organism>
<feature type="domain" description="DHHA1" evidence="2">
    <location>
        <begin position="237"/>
        <end position="319"/>
    </location>
</feature>
<reference evidence="3" key="1">
    <citation type="submission" date="2020-08" db="EMBL/GenBank/DDBJ databases">
        <title>Genome public.</title>
        <authorList>
            <person name="Liu C."/>
            <person name="Sun Q."/>
        </authorList>
    </citation>
    <scope>NUCLEOTIDE SEQUENCE</scope>
    <source>
        <strain evidence="3">BX7</strain>
    </source>
</reference>
<dbReference type="InterPro" id="IPR051319">
    <property type="entry name" value="Oligoribo/pAp-PDE_c-di-AMP_PDE"/>
</dbReference>
<dbReference type="Pfam" id="PF01368">
    <property type="entry name" value="DHH"/>
    <property type="match status" value="1"/>
</dbReference>
<evidence type="ECO:0000313" key="3">
    <source>
        <dbReference type="EMBL" id="MBC8536643.1"/>
    </source>
</evidence>
<dbReference type="GO" id="GO:0003676">
    <property type="term" value="F:nucleic acid binding"/>
    <property type="evidence" value="ECO:0007669"/>
    <property type="project" value="InterPro"/>
</dbReference>
<keyword evidence="4" id="KW-1185">Reference proteome</keyword>
<evidence type="ECO:0000259" key="1">
    <source>
        <dbReference type="Pfam" id="PF01368"/>
    </source>
</evidence>
<dbReference type="EMBL" id="JACRSP010000003">
    <property type="protein sequence ID" value="MBC8536643.1"/>
    <property type="molecule type" value="Genomic_DNA"/>
</dbReference>
<protein>
    <submittedName>
        <fullName evidence="3">Bifunctional oligoribonuclease/PAP phosphatase NrnA</fullName>
    </submittedName>
</protein>
<gene>
    <name evidence="3" type="ORF">H8695_08100</name>
</gene>
<dbReference type="PANTHER" id="PTHR47618">
    <property type="entry name" value="BIFUNCTIONAL OLIGORIBONUCLEASE AND PAP PHOSPHATASE NRNA"/>
    <property type="match status" value="1"/>
</dbReference>